<gene>
    <name evidence="2" type="ORF">HHL11_30695</name>
</gene>
<sequence>MAKRSPRGAKPARKKQQESKPMAPLERHSGEGSASALEMLQRMEDRRRLPARPAKDDPEA</sequence>
<comment type="caution">
    <text evidence="2">The sequence shown here is derived from an EMBL/GenBank/DDBJ whole genome shotgun (WGS) entry which is preliminary data.</text>
</comment>
<feature type="region of interest" description="Disordered" evidence="1">
    <location>
        <begin position="1"/>
        <end position="60"/>
    </location>
</feature>
<dbReference type="Proteomes" id="UP000541185">
    <property type="component" value="Unassembled WGS sequence"/>
</dbReference>
<dbReference type="AlphaFoldDB" id="A0A848HCI2"/>
<organism evidence="2 3">
    <name type="scientific">Ramlibacter agri</name>
    <dbReference type="NCBI Taxonomy" id="2728837"/>
    <lineage>
        <taxon>Bacteria</taxon>
        <taxon>Pseudomonadati</taxon>
        <taxon>Pseudomonadota</taxon>
        <taxon>Betaproteobacteria</taxon>
        <taxon>Burkholderiales</taxon>
        <taxon>Comamonadaceae</taxon>
        <taxon>Ramlibacter</taxon>
    </lineage>
</organism>
<feature type="compositionally biased region" description="Basic residues" evidence="1">
    <location>
        <begin position="1"/>
        <end position="14"/>
    </location>
</feature>
<dbReference type="EMBL" id="JABBFX010000004">
    <property type="protein sequence ID" value="NML48157.1"/>
    <property type="molecule type" value="Genomic_DNA"/>
</dbReference>
<accession>A0A848HCI2</accession>
<keyword evidence="3" id="KW-1185">Reference proteome</keyword>
<evidence type="ECO:0000256" key="1">
    <source>
        <dbReference type="SAM" id="MobiDB-lite"/>
    </source>
</evidence>
<evidence type="ECO:0000313" key="3">
    <source>
        <dbReference type="Proteomes" id="UP000541185"/>
    </source>
</evidence>
<proteinExistence type="predicted"/>
<evidence type="ECO:0000313" key="2">
    <source>
        <dbReference type="EMBL" id="NML48157.1"/>
    </source>
</evidence>
<reference evidence="2 3" key="1">
    <citation type="submission" date="2020-04" db="EMBL/GenBank/DDBJ databases">
        <title>Ramlibacter sp. G-1-2-2 isolated from soil.</title>
        <authorList>
            <person name="Dahal R.H."/>
        </authorList>
    </citation>
    <scope>NUCLEOTIDE SEQUENCE [LARGE SCALE GENOMIC DNA]</scope>
    <source>
        <strain evidence="2 3">G-1-2-2</strain>
    </source>
</reference>
<protein>
    <submittedName>
        <fullName evidence="2">Uncharacterized protein</fullName>
    </submittedName>
</protein>
<feature type="compositionally biased region" description="Basic and acidic residues" evidence="1">
    <location>
        <begin position="41"/>
        <end position="60"/>
    </location>
</feature>
<name>A0A848HCI2_9BURK</name>